<evidence type="ECO:0000256" key="3">
    <source>
        <dbReference type="ARBA" id="ARBA00022729"/>
    </source>
</evidence>
<accession>A0A345NIX6</accession>
<dbReference type="InterPro" id="IPR006127">
    <property type="entry name" value="ZnuA-like"/>
</dbReference>
<dbReference type="Gene3D" id="3.40.50.1980">
    <property type="entry name" value="Nitrogenase molybdenum iron protein domain"/>
    <property type="match status" value="2"/>
</dbReference>
<feature type="region of interest" description="Disordered" evidence="5">
    <location>
        <begin position="123"/>
        <end position="146"/>
    </location>
</feature>
<dbReference type="GO" id="GO:0046872">
    <property type="term" value="F:metal ion binding"/>
    <property type="evidence" value="ECO:0007669"/>
    <property type="project" value="InterPro"/>
</dbReference>
<dbReference type="PROSITE" id="PS51257">
    <property type="entry name" value="PROKAR_LIPOPROTEIN"/>
    <property type="match status" value="1"/>
</dbReference>
<keyword evidence="2 4" id="KW-0813">Transport</keyword>
<dbReference type="AlphaFoldDB" id="A0A345NIX6"/>
<dbReference type="Proteomes" id="UP000253790">
    <property type="component" value="Chromosome"/>
</dbReference>
<feature type="compositionally biased region" description="Basic and acidic residues" evidence="5">
    <location>
        <begin position="128"/>
        <end position="146"/>
    </location>
</feature>
<evidence type="ECO:0000256" key="5">
    <source>
        <dbReference type="SAM" id="MobiDB-lite"/>
    </source>
</evidence>
<dbReference type="GO" id="GO:0030001">
    <property type="term" value="P:metal ion transport"/>
    <property type="evidence" value="ECO:0007669"/>
    <property type="project" value="InterPro"/>
</dbReference>
<dbReference type="PANTHER" id="PTHR42953">
    <property type="entry name" value="HIGH-AFFINITY ZINC UPTAKE SYSTEM PROTEIN ZNUA-RELATED"/>
    <property type="match status" value="1"/>
</dbReference>
<evidence type="ECO:0000313" key="8">
    <source>
        <dbReference type="Proteomes" id="UP000253790"/>
    </source>
</evidence>
<sequence length="317" mass="32842">MPARLRPFLLAPLVLALAGCGEGTGDATGGTAADGAGLQLVASFYPLEYLLERVAGDRATVDTLTAPGVEPHEVELSPRSVGSLGSADLVVYESGMQPAVDDAVGHQAADHSFDVAPAADLLPLGESSDEHGTAASGHDDHDHGPLDPHFWLDPQRYGAVATALGERLAELDPQHAQAYAADAAALVEDLDALDGELAAGLASCEVREVVTTHDAFGYLGARYDLHMTGITGLSPESEPSPARLAEVAALVDRLGVSTIYAEPLLPRAIAETVAEETGAQVLTLDPADGLSSAGSDADYFDIMRTNLATLREGQRCS</sequence>
<evidence type="ECO:0000256" key="2">
    <source>
        <dbReference type="ARBA" id="ARBA00022448"/>
    </source>
</evidence>
<dbReference type="OrthoDB" id="9810636at2"/>
<dbReference type="InterPro" id="IPR006128">
    <property type="entry name" value="Lipoprotein_PsaA-like"/>
</dbReference>
<evidence type="ECO:0000313" key="7">
    <source>
        <dbReference type="EMBL" id="AXH94984.1"/>
    </source>
</evidence>
<keyword evidence="8" id="KW-1185">Reference proteome</keyword>
<feature type="chain" id="PRO_5038642602" evidence="6">
    <location>
        <begin position="19"/>
        <end position="317"/>
    </location>
</feature>
<dbReference type="InterPro" id="IPR050492">
    <property type="entry name" value="Bact_metal-bind_prot9"/>
</dbReference>
<feature type="signal peptide" evidence="6">
    <location>
        <begin position="1"/>
        <end position="18"/>
    </location>
</feature>
<name>A0A345NIX6_9MICO</name>
<dbReference type="InterPro" id="IPR006129">
    <property type="entry name" value="AdhesinB"/>
</dbReference>
<evidence type="ECO:0000256" key="1">
    <source>
        <dbReference type="ARBA" id="ARBA00011028"/>
    </source>
</evidence>
<dbReference type="KEGG" id="orn:DV701_01275"/>
<proteinExistence type="inferred from homology"/>
<dbReference type="SUPFAM" id="SSF53807">
    <property type="entry name" value="Helical backbone' metal receptor"/>
    <property type="match status" value="1"/>
</dbReference>
<comment type="similarity">
    <text evidence="1 4">Belongs to the bacterial solute-binding protein 9 family.</text>
</comment>
<dbReference type="EMBL" id="CP031229">
    <property type="protein sequence ID" value="AXH94984.1"/>
    <property type="molecule type" value="Genomic_DNA"/>
</dbReference>
<gene>
    <name evidence="7" type="ORF">DV701_01275</name>
</gene>
<keyword evidence="3 6" id="KW-0732">Signal</keyword>
<dbReference type="PRINTS" id="PR00690">
    <property type="entry name" value="ADHESNFAMILY"/>
</dbReference>
<dbReference type="PRINTS" id="PR00691">
    <property type="entry name" value="ADHESINB"/>
</dbReference>
<dbReference type="GO" id="GO:0007155">
    <property type="term" value="P:cell adhesion"/>
    <property type="evidence" value="ECO:0007669"/>
    <property type="project" value="InterPro"/>
</dbReference>
<organism evidence="7 8">
    <name type="scientific">Ornithinimicrobium avium</name>
    <dbReference type="NCBI Taxonomy" id="2283195"/>
    <lineage>
        <taxon>Bacteria</taxon>
        <taxon>Bacillati</taxon>
        <taxon>Actinomycetota</taxon>
        <taxon>Actinomycetes</taxon>
        <taxon>Micrococcales</taxon>
        <taxon>Ornithinimicrobiaceae</taxon>
        <taxon>Ornithinimicrobium</taxon>
    </lineage>
</organism>
<protein>
    <submittedName>
        <fullName evidence="7">Zinc ABC transporter substrate-binding protein</fullName>
    </submittedName>
</protein>
<reference evidence="7 8" key="1">
    <citation type="submission" date="2018-07" db="EMBL/GenBank/DDBJ databases">
        <title>Complete genome sequencing of Ornithinimicrobium sp. AMA3305.</title>
        <authorList>
            <person name="Bae J.-W."/>
        </authorList>
    </citation>
    <scope>NUCLEOTIDE SEQUENCE [LARGE SCALE GENOMIC DNA]</scope>
    <source>
        <strain evidence="7 8">AMA3305</strain>
    </source>
</reference>
<dbReference type="RefSeq" id="WP_114926752.1">
    <property type="nucleotide sequence ID" value="NZ_CP031229.1"/>
</dbReference>
<evidence type="ECO:0000256" key="4">
    <source>
        <dbReference type="RuleBase" id="RU003512"/>
    </source>
</evidence>
<dbReference type="PANTHER" id="PTHR42953:SF3">
    <property type="entry name" value="HIGH-AFFINITY ZINC UPTAKE SYSTEM PROTEIN ZNUA"/>
    <property type="match status" value="1"/>
</dbReference>
<evidence type="ECO:0000256" key="6">
    <source>
        <dbReference type="SAM" id="SignalP"/>
    </source>
</evidence>
<dbReference type="Pfam" id="PF01297">
    <property type="entry name" value="ZnuA"/>
    <property type="match status" value="1"/>
</dbReference>